<keyword evidence="2" id="KW-0614">Plasmid</keyword>
<protein>
    <submittedName>
        <fullName evidence="2">Uncharacterized protein</fullName>
    </submittedName>
</protein>
<keyword evidence="1" id="KW-0812">Transmembrane</keyword>
<geneLocation type="plasmid" evidence="2 3">
    <name>pKRAD01</name>
</geneLocation>
<evidence type="ECO:0000256" key="1">
    <source>
        <dbReference type="SAM" id="Phobius"/>
    </source>
</evidence>
<dbReference type="EMBL" id="CP000751">
    <property type="protein sequence ID" value="ABS06106.1"/>
    <property type="molecule type" value="Genomic_DNA"/>
</dbReference>
<proteinExistence type="predicted"/>
<feature type="transmembrane region" description="Helical" evidence="1">
    <location>
        <begin position="49"/>
        <end position="68"/>
    </location>
</feature>
<feature type="transmembrane region" description="Helical" evidence="1">
    <location>
        <begin position="88"/>
        <end position="106"/>
    </location>
</feature>
<evidence type="ECO:0000313" key="3">
    <source>
        <dbReference type="Proteomes" id="UP000001116"/>
    </source>
</evidence>
<keyword evidence="1" id="KW-0472">Membrane</keyword>
<accession>A6WH17</accession>
<dbReference type="AlphaFoldDB" id="A6WH17"/>
<dbReference type="Proteomes" id="UP000001116">
    <property type="component" value="Plasmid pKRAD01"/>
</dbReference>
<reference evidence="3" key="1">
    <citation type="journal article" date="2008" name="PLoS ONE">
        <title>Survival in nuclear waste, extreme resistance, and potential applications gleaned from the genome sequence of Kineococcus radiotolerans SRS30216.</title>
        <authorList>
            <person name="Bagwell C.E."/>
            <person name="Bhat S."/>
            <person name="Hawkins G.M."/>
            <person name="Smith B.W."/>
            <person name="Biswas T."/>
            <person name="Hoover T.R."/>
            <person name="Saunders E."/>
            <person name="Han C.S."/>
            <person name="Tsodikov O.V."/>
            <person name="Shimkets L.J."/>
        </authorList>
    </citation>
    <scope>NUCLEOTIDE SEQUENCE [LARGE SCALE GENOMIC DNA]</scope>
    <source>
        <strain evidence="3">ATCC BAA-149 / DSM 14245 / SRS30216</strain>
    </source>
</reference>
<evidence type="ECO:0000313" key="2">
    <source>
        <dbReference type="EMBL" id="ABS06106.1"/>
    </source>
</evidence>
<dbReference type="KEGG" id="kra:Krad_4647"/>
<dbReference type="RefSeq" id="WP_012001916.1">
    <property type="nucleotide sequence ID" value="NC_009806.1"/>
</dbReference>
<name>A6WH17_KINRD</name>
<gene>
    <name evidence="2" type="ordered locus">Krad_4647</name>
</gene>
<keyword evidence="3" id="KW-1185">Reference proteome</keyword>
<dbReference type="HOGENOM" id="CLU_2046515_0_0_11"/>
<keyword evidence="1" id="KW-1133">Transmembrane helix</keyword>
<organism evidence="2 3">
    <name type="scientific">Kineococcus radiotolerans (strain ATCC BAA-149 / DSM 14245 / SRS30216)</name>
    <dbReference type="NCBI Taxonomy" id="266940"/>
    <lineage>
        <taxon>Bacteria</taxon>
        <taxon>Bacillati</taxon>
        <taxon>Actinomycetota</taxon>
        <taxon>Actinomycetes</taxon>
        <taxon>Kineosporiales</taxon>
        <taxon>Kineosporiaceae</taxon>
        <taxon>Kineococcus</taxon>
    </lineage>
</organism>
<sequence>MSSTVLDATSSTSAELTTGSASDFATVIRSTGSSVPTQRMTPAARAVQMAHRLTFHLPALIVVAAVMSRLVQAPQEQDQEEGFSVAEWVIGVAIIAALAIAVGALITTKVTDKASSINLG</sequence>